<evidence type="ECO:0000313" key="2">
    <source>
        <dbReference type="Proteomes" id="UP000037688"/>
    </source>
</evidence>
<organism evidence="1 2">
    <name type="scientific">Paenibacillus xylanivorans</name>
    <dbReference type="NCBI Taxonomy" id="1705561"/>
    <lineage>
        <taxon>Bacteria</taxon>
        <taxon>Bacillati</taxon>
        <taxon>Bacillota</taxon>
        <taxon>Bacilli</taxon>
        <taxon>Bacillales</taxon>
        <taxon>Paenibacillaceae</taxon>
        <taxon>Paenibacillus</taxon>
    </lineage>
</organism>
<comment type="caution">
    <text evidence="1">The sequence shown here is derived from an EMBL/GenBank/DDBJ whole genome shotgun (WGS) entry which is preliminary data.</text>
</comment>
<gene>
    <name evidence="1" type="ORF">AMS66_23785</name>
</gene>
<reference evidence="1 2" key="1">
    <citation type="submission" date="2015-08" db="EMBL/GenBank/DDBJ databases">
        <title>Draft genome sequence of cellulolytic and xylanolytic Paenibacillus sp. A59, isolated from a decaying forest soil from Patagonia, Argentina.</title>
        <authorList>
            <person name="Ghio S."/>
            <person name="Caceres A.M."/>
            <person name="Talia P."/>
            <person name="Grasso D."/>
            <person name="Campos E."/>
        </authorList>
    </citation>
    <scope>NUCLEOTIDE SEQUENCE [LARGE SCALE GENOMIC DNA]</scope>
    <source>
        <strain evidence="1 2">A59</strain>
    </source>
</reference>
<dbReference type="PATRIC" id="fig|1705561.3.peg.4987"/>
<dbReference type="AlphaFoldDB" id="A0A0M9BLS7"/>
<dbReference type="EMBL" id="LITU01000075">
    <property type="protein sequence ID" value="KOY13922.1"/>
    <property type="molecule type" value="Genomic_DNA"/>
</dbReference>
<proteinExistence type="predicted"/>
<name>A0A0M9BLS7_9BACL</name>
<protein>
    <submittedName>
        <fullName evidence="1">Uncharacterized protein</fullName>
    </submittedName>
</protein>
<evidence type="ECO:0000313" key="1">
    <source>
        <dbReference type="EMBL" id="KOY13922.1"/>
    </source>
</evidence>
<sequence length="115" mass="12815">MAAFVLEIHENLLQTVVPVRYMDIELAFAGNDDVDIFVGGVSPTRGELYRYLFRIGADTGNYIIHNLAVSSDPCELRIISNSSSPSHLVIRIYCRSDQGQTLGILSEHQMIKMAD</sequence>
<accession>A0A0M9BLS7</accession>
<dbReference type="OrthoDB" id="2643860at2"/>
<dbReference type="RefSeq" id="WP_053783157.1">
    <property type="nucleotide sequence ID" value="NZ_LITU01000075.1"/>
</dbReference>
<keyword evidence="2" id="KW-1185">Reference proteome</keyword>
<dbReference type="Proteomes" id="UP000037688">
    <property type="component" value="Unassembled WGS sequence"/>
</dbReference>